<protein>
    <submittedName>
        <fullName evidence="1">Uncharacterized protein</fullName>
    </submittedName>
</protein>
<accession>A0A8J1T7A6</accession>
<comment type="caution">
    <text evidence="1">The sequence shown here is derived from an EMBL/GenBank/DDBJ whole genome shotgun (WGS) entry which is preliminary data.</text>
</comment>
<name>A0A8J1T7A6_OWEFU</name>
<reference evidence="1" key="1">
    <citation type="submission" date="2022-03" db="EMBL/GenBank/DDBJ databases">
        <authorList>
            <person name="Martin C."/>
        </authorList>
    </citation>
    <scope>NUCLEOTIDE SEQUENCE</scope>
</reference>
<dbReference type="SUPFAM" id="SSF56436">
    <property type="entry name" value="C-type lectin-like"/>
    <property type="match status" value="1"/>
</dbReference>
<dbReference type="CDD" id="cd00037">
    <property type="entry name" value="CLECT"/>
    <property type="match status" value="1"/>
</dbReference>
<dbReference type="SMART" id="SM00034">
    <property type="entry name" value="CLECT"/>
    <property type="match status" value="1"/>
</dbReference>
<evidence type="ECO:0000313" key="2">
    <source>
        <dbReference type="Proteomes" id="UP000749559"/>
    </source>
</evidence>
<dbReference type="PANTHER" id="PTHR22803">
    <property type="entry name" value="MANNOSE, PHOSPHOLIPASE, LECTIN RECEPTOR RELATED"/>
    <property type="match status" value="1"/>
</dbReference>
<dbReference type="InterPro" id="IPR001304">
    <property type="entry name" value="C-type_lectin-like"/>
</dbReference>
<dbReference type="InterPro" id="IPR016187">
    <property type="entry name" value="CTDL_fold"/>
</dbReference>
<sequence length="197" mass="22754">MKLFIIVILSVKICLTDCNTINEDPETTETTVYNETELLEPPVNDSEVSTQTLYVRGPCPYGFIHNPNQRTCYSLNINNPGLTWFEALTFCMSMHANLVAVESEQEQIFIIGMIRHFGQGHTDLWTGGNTLTKRGDWIWAGGLHRPPKRFTYTRWDPGEPSNSNNNEKCVHFNRAKSHRWNDARCDNKYYFICEKDV</sequence>
<proteinExistence type="predicted"/>
<keyword evidence="2" id="KW-1185">Reference proteome</keyword>
<dbReference type="Proteomes" id="UP000749559">
    <property type="component" value="Unassembled WGS sequence"/>
</dbReference>
<dbReference type="EMBL" id="CAIIXF020000005">
    <property type="protein sequence ID" value="CAH1783671.1"/>
    <property type="molecule type" value="Genomic_DNA"/>
</dbReference>
<dbReference type="Gene3D" id="3.10.100.10">
    <property type="entry name" value="Mannose-Binding Protein A, subunit A"/>
    <property type="match status" value="1"/>
</dbReference>
<gene>
    <name evidence="1" type="ORF">OFUS_LOCUS9992</name>
</gene>
<evidence type="ECO:0000313" key="1">
    <source>
        <dbReference type="EMBL" id="CAH1783671.1"/>
    </source>
</evidence>
<dbReference type="PROSITE" id="PS00615">
    <property type="entry name" value="C_TYPE_LECTIN_1"/>
    <property type="match status" value="1"/>
</dbReference>
<dbReference type="AlphaFoldDB" id="A0A8J1T7A6"/>
<dbReference type="Pfam" id="PF00059">
    <property type="entry name" value="Lectin_C"/>
    <property type="match status" value="1"/>
</dbReference>
<dbReference type="InterPro" id="IPR016186">
    <property type="entry name" value="C-type_lectin-like/link_sf"/>
</dbReference>
<dbReference type="InterPro" id="IPR018378">
    <property type="entry name" value="C-type_lectin_CS"/>
</dbReference>
<organism evidence="1 2">
    <name type="scientific">Owenia fusiformis</name>
    <name type="common">Polychaete worm</name>
    <dbReference type="NCBI Taxonomy" id="6347"/>
    <lineage>
        <taxon>Eukaryota</taxon>
        <taxon>Metazoa</taxon>
        <taxon>Spiralia</taxon>
        <taxon>Lophotrochozoa</taxon>
        <taxon>Annelida</taxon>
        <taxon>Polychaeta</taxon>
        <taxon>Sedentaria</taxon>
        <taxon>Canalipalpata</taxon>
        <taxon>Sabellida</taxon>
        <taxon>Oweniida</taxon>
        <taxon>Oweniidae</taxon>
        <taxon>Owenia</taxon>
    </lineage>
</organism>
<dbReference type="InterPro" id="IPR050111">
    <property type="entry name" value="C-type_lectin/snaclec_domain"/>
</dbReference>
<dbReference type="OrthoDB" id="6271941at2759"/>
<dbReference type="PROSITE" id="PS50041">
    <property type="entry name" value="C_TYPE_LECTIN_2"/>
    <property type="match status" value="1"/>
</dbReference>